<evidence type="ECO:0000256" key="1">
    <source>
        <dbReference type="ARBA" id="ARBA00023125"/>
    </source>
</evidence>
<dbReference type="SMART" id="SM00530">
    <property type="entry name" value="HTH_XRE"/>
    <property type="match status" value="2"/>
</dbReference>
<dbReference type="PANTHER" id="PTHR46558">
    <property type="entry name" value="TRACRIPTIONAL REGULATORY PROTEIN-RELATED-RELATED"/>
    <property type="match status" value="1"/>
</dbReference>
<keyword evidence="1" id="KW-0238">DNA-binding</keyword>
<accession>A0A7I8DXW7</accession>
<feature type="domain" description="HTH cro/C1-type" evidence="2">
    <location>
        <begin position="91"/>
        <end position="145"/>
    </location>
</feature>
<organism evidence="3 4">
    <name type="scientific">Faecalibacillus intestinalis</name>
    <dbReference type="NCBI Taxonomy" id="1982626"/>
    <lineage>
        <taxon>Bacteria</taxon>
        <taxon>Bacillati</taxon>
        <taxon>Bacillota</taxon>
        <taxon>Erysipelotrichia</taxon>
        <taxon>Erysipelotrichales</taxon>
        <taxon>Coprobacillaceae</taxon>
        <taxon>Faecalibacillus</taxon>
    </lineage>
</organism>
<dbReference type="EMBL" id="AP024085">
    <property type="protein sequence ID" value="BCL57408.1"/>
    <property type="molecule type" value="Genomic_DNA"/>
</dbReference>
<proteinExistence type="predicted"/>
<reference evidence="4" key="1">
    <citation type="submission" date="2020-09" db="EMBL/GenBank/DDBJ databases">
        <title>Complete genome sequencing of Faecalibacillus intestinalis strain 14EGH31.</title>
        <authorList>
            <person name="Sakamoto M."/>
            <person name="Murakami T."/>
            <person name="Mori H."/>
        </authorList>
    </citation>
    <scope>NUCLEOTIDE SEQUENCE [LARGE SCALE GENOMIC DNA]</scope>
    <source>
        <strain evidence="4">14EGH31</strain>
    </source>
</reference>
<dbReference type="AlphaFoldDB" id="A0A7I8DXW7"/>
<dbReference type="Pfam" id="PF01381">
    <property type="entry name" value="HTH_3"/>
    <property type="match status" value="2"/>
</dbReference>
<evidence type="ECO:0000259" key="2">
    <source>
        <dbReference type="PROSITE" id="PS50943"/>
    </source>
</evidence>
<dbReference type="Gene3D" id="1.10.260.40">
    <property type="entry name" value="lambda repressor-like DNA-binding domains"/>
    <property type="match status" value="2"/>
</dbReference>
<dbReference type="RefSeq" id="WP_158570195.1">
    <property type="nucleotide sequence ID" value="NZ_AP024085.1"/>
</dbReference>
<dbReference type="PANTHER" id="PTHR46558:SF14">
    <property type="entry name" value="HTH-TYPE TRANSCRIPTIONAL REGULATOR ANSR"/>
    <property type="match status" value="1"/>
</dbReference>
<dbReference type="PROSITE" id="PS50943">
    <property type="entry name" value="HTH_CROC1"/>
    <property type="match status" value="2"/>
</dbReference>
<gene>
    <name evidence="3" type="ORF">Fi14EGH31_11200</name>
</gene>
<protein>
    <recommendedName>
        <fullName evidence="2">HTH cro/C1-type domain-containing protein</fullName>
    </recommendedName>
</protein>
<dbReference type="SUPFAM" id="SSF47413">
    <property type="entry name" value="lambda repressor-like DNA-binding domains"/>
    <property type="match status" value="2"/>
</dbReference>
<name>A0A7I8DXW7_9FIRM</name>
<feature type="domain" description="HTH cro/C1-type" evidence="2">
    <location>
        <begin position="7"/>
        <end position="62"/>
    </location>
</feature>
<dbReference type="Proteomes" id="UP000593842">
    <property type="component" value="Chromosome"/>
</dbReference>
<dbReference type="InterPro" id="IPR001387">
    <property type="entry name" value="Cro/C1-type_HTH"/>
</dbReference>
<dbReference type="CDD" id="cd00093">
    <property type="entry name" value="HTH_XRE"/>
    <property type="match status" value="2"/>
</dbReference>
<dbReference type="GO" id="GO:0003677">
    <property type="term" value="F:DNA binding"/>
    <property type="evidence" value="ECO:0007669"/>
    <property type="project" value="UniProtKB-KW"/>
</dbReference>
<dbReference type="GeneID" id="70579555"/>
<dbReference type="InterPro" id="IPR010982">
    <property type="entry name" value="Lambda_DNA-bd_dom_sf"/>
</dbReference>
<sequence length="197" mass="22402">MGIGDRIKQRRIELGMSQQELATAMGYTSKSTINKIELGKNDVSQSKVVKFSKVLNTTPSYLMDWDLDDENNDVPDYSKENNEYIEIGQRIKKCRLNLNKSQLDLASSLGIERSTLQKYEAGKRAIPITVLKELSIIFSVSIDYLVTGLNYNGNVKTTSYPINEELSYMIKNTLNTEATIKLIEFARFLSQDKKNLK</sequence>
<evidence type="ECO:0000313" key="3">
    <source>
        <dbReference type="EMBL" id="BCL57408.1"/>
    </source>
</evidence>
<evidence type="ECO:0000313" key="4">
    <source>
        <dbReference type="Proteomes" id="UP000593842"/>
    </source>
</evidence>
<dbReference type="KEGG" id="fit:Fi14EGH31_11200"/>